<evidence type="ECO:0000313" key="6">
    <source>
        <dbReference type="Proteomes" id="UP000587760"/>
    </source>
</evidence>
<dbReference type="SUPFAM" id="SSF51445">
    <property type="entry name" value="(Trans)glycosidases"/>
    <property type="match status" value="1"/>
</dbReference>
<keyword evidence="6" id="KW-1185">Reference proteome</keyword>
<dbReference type="EMBL" id="JACHGJ010000003">
    <property type="protein sequence ID" value="MBB6480532.1"/>
    <property type="molecule type" value="Genomic_DNA"/>
</dbReference>
<name>A0A841RDT3_9SPIO</name>
<dbReference type="InterPro" id="IPR006047">
    <property type="entry name" value="GH13_cat_dom"/>
</dbReference>
<evidence type="ECO:0000256" key="2">
    <source>
        <dbReference type="ARBA" id="ARBA00022801"/>
    </source>
</evidence>
<keyword evidence="3 5" id="KW-0326">Glycosidase</keyword>
<keyword evidence="2 5" id="KW-0378">Hydrolase</keyword>
<evidence type="ECO:0000313" key="5">
    <source>
        <dbReference type="EMBL" id="MBB6480532.1"/>
    </source>
</evidence>
<gene>
    <name evidence="5" type="ORF">HNR50_002195</name>
</gene>
<comment type="similarity">
    <text evidence="1">Belongs to the glycosyl hydrolase 13 family.</text>
</comment>
<dbReference type="Proteomes" id="UP000587760">
    <property type="component" value="Unassembled WGS sequence"/>
</dbReference>
<organism evidence="5 6">
    <name type="scientific">Spirochaeta isovalerica</name>
    <dbReference type="NCBI Taxonomy" id="150"/>
    <lineage>
        <taxon>Bacteria</taxon>
        <taxon>Pseudomonadati</taxon>
        <taxon>Spirochaetota</taxon>
        <taxon>Spirochaetia</taxon>
        <taxon>Spirochaetales</taxon>
        <taxon>Spirochaetaceae</taxon>
        <taxon>Spirochaeta</taxon>
    </lineage>
</organism>
<dbReference type="PANTHER" id="PTHR10357:SF179">
    <property type="entry name" value="NEUTRAL AND BASIC AMINO ACID TRANSPORT PROTEIN RBAT"/>
    <property type="match status" value="1"/>
</dbReference>
<evidence type="ECO:0000256" key="1">
    <source>
        <dbReference type="ARBA" id="ARBA00008061"/>
    </source>
</evidence>
<dbReference type="Gene3D" id="3.90.400.10">
    <property type="entry name" value="Oligo-1,6-glucosidase, Domain 2"/>
    <property type="match status" value="1"/>
</dbReference>
<dbReference type="EC" id="3.2.1.10" evidence="5"/>
<dbReference type="SMART" id="SM00642">
    <property type="entry name" value="Aamy"/>
    <property type="match status" value="1"/>
</dbReference>
<dbReference type="PANTHER" id="PTHR10357">
    <property type="entry name" value="ALPHA-AMYLASE FAMILY MEMBER"/>
    <property type="match status" value="1"/>
</dbReference>
<proteinExistence type="inferred from homology"/>
<protein>
    <submittedName>
        <fullName evidence="5">Oligo-1,6-glucosidase/alpha-glucosidase</fullName>
        <ecNumber evidence="5">3.2.1.10</ecNumber>
        <ecNumber evidence="5">3.2.1.20</ecNumber>
    </submittedName>
</protein>
<dbReference type="EC" id="3.2.1.20" evidence="5"/>
<reference evidence="5 6" key="1">
    <citation type="submission" date="2020-08" db="EMBL/GenBank/DDBJ databases">
        <title>Genomic Encyclopedia of Type Strains, Phase IV (KMG-IV): sequencing the most valuable type-strain genomes for metagenomic binning, comparative biology and taxonomic classification.</title>
        <authorList>
            <person name="Goeker M."/>
        </authorList>
    </citation>
    <scope>NUCLEOTIDE SEQUENCE [LARGE SCALE GENOMIC DNA]</scope>
    <source>
        <strain evidence="5 6">DSM 2461</strain>
    </source>
</reference>
<comment type="caution">
    <text evidence="5">The sequence shown here is derived from an EMBL/GenBank/DDBJ whole genome shotgun (WGS) entry which is preliminary data.</text>
</comment>
<dbReference type="InterPro" id="IPR045857">
    <property type="entry name" value="O16G_dom_2"/>
</dbReference>
<evidence type="ECO:0000256" key="3">
    <source>
        <dbReference type="ARBA" id="ARBA00023295"/>
    </source>
</evidence>
<dbReference type="AlphaFoldDB" id="A0A841RDT3"/>
<dbReference type="FunFam" id="3.90.400.10:FF:000002">
    <property type="entry name" value="Sucrose isomerase"/>
    <property type="match status" value="1"/>
</dbReference>
<sequence>MKNGTDSPWWKETTVYQIYPRSFQDSNGDGIGDLPGIISRLDYIKALGFETIWISPFFASPQKDFGYDISDYKAIAPEYGTMEDCDRLIDEVHRRGMKILFDMVLNHTSDEHPWFIESASSKDNPKRDWYVWHDGKGPGKPPNNWLSQVGGSGWHFSKQTGQWFWAAFLPFQPDLNYRNHEVKETMFNILRFWLDKGVDGFRLDIIGAIYEDEQFRDNPFSFRLLPGPESGDKFFRSVEMIENLPETIEFARELRSVLDEYEGRFLIGETFGSLKALRDFTGREKPDGLHSTFLFKTMMTPLKASALRKLIREQEETFPEPWIPTWVYANHDSMRCISRYKGNERLLRLQVLLQHTARGIPVTYQGEEIAMKQSPIGHKDALDPVARAYRWMPGFLFNFFNRMTRGAMNRDGCRTPMQWDSGPNSGFSPPGCETWLPVNEDYRICNRDLQQNDSESLLGFYRRLLSLRRGEEGLRSGALILPQQENGSALLVYDRIGKEKKFRMYMNFSPDPQTLSGVEREIPILSTEFSKTGNCNLTLLSPYEGRIYIVEKHGI</sequence>
<dbReference type="Gene3D" id="3.20.20.80">
    <property type="entry name" value="Glycosidases"/>
    <property type="match status" value="1"/>
</dbReference>
<dbReference type="RefSeq" id="WP_184746791.1">
    <property type="nucleotide sequence ID" value="NZ_JACHGJ010000003.1"/>
</dbReference>
<evidence type="ECO:0000259" key="4">
    <source>
        <dbReference type="SMART" id="SM00642"/>
    </source>
</evidence>
<dbReference type="GO" id="GO:0004558">
    <property type="term" value="F:alpha-1,4-glucosidase activity"/>
    <property type="evidence" value="ECO:0007669"/>
    <property type="project" value="UniProtKB-EC"/>
</dbReference>
<feature type="domain" description="Glycosyl hydrolase family 13 catalytic" evidence="4">
    <location>
        <begin position="17"/>
        <end position="414"/>
    </location>
</feature>
<dbReference type="GO" id="GO:0004574">
    <property type="term" value="F:oligo-1,6-glucosidase activity"/>
    <property type="evidence" value="ECO:0007669"/>
    <property type="project" value="UniProtKB-EC"/>
</dbReference>
<dbReference type="InterPro" id="IPR017853">
    <property type="entry name" value="GH"/>
</dbReference>
<dbReference type="GO" id="GO:0009313">
    <property type="term" value="P:oligosaccharide catabolic process"/>
    <property type="evidence" value="ECO:0007669"/>
    <property type="project" value="TreeGrafter"/>
</dbReference>
<accession>A0A841RDT3</accession>
<dbReference type="FunFam" id="3.20.20.80:FF:000064">
    <property type="entry name" value="Oligo-1,6-glucosidase"/>
    <property type="match status" value="1"/>
</dbReference>
<dbReference type="CDD" id="cd11333">
    <property type="entry name" value="AmyAc_SI_OligoGlu_DGase"/>
    <property type="match status" value="1"/>
</dbReference>
<dbReference type="GO" id="GO:0004556">
    <property type="term" value="F:alpha-amylase activity"/>
    <property type="evidence" value="ECO:0007669"/>
    <property type="project" value="TreeGrafter"/>
</dbReference>
<dbReference type="Pfam" id="PF00128">
    <property type="entry name" value="Alpha-amylase"/>
    <property type="match status" value="1"/>
</dbReference>